<keyword evidence="5" id="KW-0698">rRNA processing</keyword>
<dbReference type="InterPro" id="IPR020568">
    <property type="entry name" value="Ribosomal_Su5_D2-typ_SF"/>
</dbReference>
<dbReference type="GO" id="GO:0006397">
    <property type="term" value="P:mRNA processing"/>
    <property type="evidence" value="ECO:0007669"/>
    <property type="project" value="EnsemblFungi"/>
</dbReference>
<evidence type="ECO:0000256" key="9">
    <source>
        <dbReference type="ARBA" id="ARBA00030617"/>
    </source>
</evidence>
<keyword evidence="7" id="KW-0694">RNA-binding</keyword>
<evidence type="ECO:0000256" key="6">
    <source>
        <dbReference type="ARBA" id="ARBA00022835"/>
    </source>
</evidence>
<dbReference type="InterPro" id="IPR027408">
    <property type="entry name" value="PNPase/RNase_PH_dom_sf"/>
</dbReference>
<dbReference type="KEGG" id="clus:A9F13_01g06039"/>
<dbReference type="GO" id="GO:0000467">
    <property type="term" value="P:exonucleolytic trimming to generate mature 3'-end of 5.8S rRNA from tricistronic rRNA transcript (SSU-rRNA, 5.8S rRNA, LSU-rRNA)"/>
    <property type="evidence" value="ECO:0007669"/>
    <property type="project" value="EnsemblFungi"/>
</dbReference>
<dbReference type="GO" id="GO:0000176">
    <property type="term" value="C:nuclear exosome (RNase complex)"/>
    <property type="evidence" value="ECO:0007669"/>
    <property type="project" value="EnsemblFungi"/>
</dbReference>
<dbReference type="InterPro" id="IPR001247">
    <property type="entry name" value="ExoRNase_PH_dom1"/>
</dbReference>
<dbReference type="OMA" id="FDLCYLS"/>
<dbReference type="GO" id="GO:0016075">
    <property type="term" value="P:rRNA catabolic process"/>
    <property type="evidence" value="ECO:0007669"/>
    <property type="project" value="TreeGrafter"/>
</dbReference>
<accession>A0AA91Q4K8</accession>
<keyword evidence="6" id="KW-0271">Exosome</keyword>
<comment type="caution">
    <text evidence="11">The sequence shown here is derived from an EMBL/GenBank/DDBJ whole genome shotgun (WGS) entry which is preliminary data.</text>
</comment>
<dbReference type="Proteomes" id="UP000195602">
    <property type="component" value="Unassembled WGS sequence"/>
</dbReference>
<keyword evidence="4" id="KW-0963">Cytoplasm</keyword>
<evidence type="ECO:0000256" key="3">
    <source>
        <dbReference type="ARBA" id="ARBA00006678"/>
    </source>
</evidence>
<dbReference type="SUPFAM" id="SSF54211">
    <property type="entry name" value="Ribosomal protein S5 domain 2-like"/>
    <property type="match status" value="1"/>
</dbReference>
<dbReference type="GO" id="GO:0034473">
    <property type="term" value="P:U1 snRNA 3'-end processing"/>
    <property type="evidence" value="ECO:0007669"/>
    <property type="project" value="TreeGrafter"/>
</dbReference>
<dbReference type="InterPro" id="IPR050590">
    <property type="entry name" value="Exosome_comp_Rrp42_subfam"/>
</dbReference>
<dbReference type="GO" id="GO:0005730">
    <property type="term" value="C:nucleolus"/>
    <property type="evidence" value="ECO:0007669"/>
    <property type="project" value="UniProtKB-SubCell"/>
</dbReference>
<dbReference type="PANTHER" id="PTHR11097">
    <property type="entry name" value="EXOSOME COMPLEX EXONUCLEASE RIBOSOMAL RNA PROCESSING PROTEIN"/>
    <property type="match status" value="1"/>
</dbReference>
<protein>
    <recommendedName>
        <fullName evidence="9">Ribosomal RNA-processing protein 43</fullName>
    </recommendedName>
</protein>
<keyword evidence="8" id="KW-0539">Nucleus</keyword>
<comment type="subcellular location">
    <subcellularLocation>
        <location evidence="1">Cytoplasm</location>
    </subcellularLocation>
    <subcellularLocation>
        <location evidence="2">Nucleus</location>
        <location evidence="2">Nucleolus</location>
    </subcellularLocation>
</comment>
<dbReference type="GO" id="GO:0071035">
    <property type="term" value="P:nuclear polyadenylation-dependent rRNA catabolic process"/>
    <property type="evidence" value="ECO:0007669"/>
    <property type="project" value="EnsemblFungi"/>
</dbReference>
<dbReference type="Pfam" id="PF01138">
    <property type="entry name" value="RNase_PH"/>
    <property type="match status" value="1"/>
</dbReference>
<evidence type="ECO:0000256" key="8">
    <source>
        <dbReference type="ARBA" id="ARBA00023242"/>
    </source>
</evidence>
<name>A0AA91Q4K8_CLALS</name>
<dbReference type="GO" id="GO:0071042">
    <property type="term" value="P:nuclear polyadenylation-dependent mRNA catabolic process"/>
    <property type="evidence" value="ECO:0007669"/>
    <property type="project" value="EnsemblFungi"/>
</dbReference>
<evidence type="ECO:0000256" key="7">
    <source>
        <dbReference type="ARBA" id="ARBA00022884"/>
    </source>
</evidence>
<dbReference type="GO" id="GO:0071038">
    <property type="term" value="P:TRAMP-dependent tRNA surveillance pathway"/>
    <property type="evidence" value="ECO:0007669"/>
    <property type="project" value="EnsemblFungi"/>
</dbReference>
<dbReference type="GO" id="GO:0005654">
    <property type="term" value="C:nucleoplasm"/>
    <property type="evidence" value="ECO:0007669"/>
    <property type="project" value="EnsemblFungi"/>
</dbReference>
<dbReference type="Gene3D" id="3.30.230.70">
    <property type="entry name" value="GHMP Kinase, N-terminal domain"/>
    <property type="match status" value="1"/>
</dbReference>
<dbReference type="EMBL" id="LYUB02000001">
    <property type="protein sequence ID" value="OVF11138.1"/>
    <property type="molecule type" value="Genomic_DNA"/>
</dbReference>
<sequence>MSEPPQHAVFPPDVLARIAPDVSLQRHLSLGLRPCLRGFEEFRPLLASPGTLNSYGPNIVVGSSTVKNGNTHILCEITMGITESSGPDELLASDTGNPSYSSVYPVVEVARGRSGAPSDEEMILSQKLYNHILYSRILPSASLRMVPGYQITDEASNTTSIVYPDDSSMDKTDLESLSSTINITQKRYKYALYAHIKVFSRSGPLFDAVQHSLMCALQNVKLPRIYMAESGIDPNVKVPVRSRKNFGHLNQSSGLFHIDSNWALAQPVNLSLEDIGISSSFGLIELEEEANKSVLLADLEGEAEEFCAESQMTIVSTGKKLKHVSINGGGANISLETIQKAIAISNSRAIALKKV</sequence>
<dbReference type="PANTHER" id="PTHR11097:SF9">
    <property type="entry name" value="EXOSOME COMPLEX COMPONENT RRP43"/>
    <property type="match status" value="1"/>
</dbReference>
<evidence type="ECO:0000313" key="11">
    <source>
        <dbReference type="EMBL" id="OVF11138.1"/>
    </source>
</evidence>
<evidence type="ECO:0000256" key="4">
    <source>
        <dbReference type="ARBA" id="ARBA00022490"/>
    </source>
</evidence>
<feature type="domain" description="Exoribonuclease phosphorolytic" evidence="10">
    <location>
        <begin position="41"/>
        <end position="223"/>
    </location>
</feature>
<evidence type="ECO:0000256" key="5">
    <source>
        <dbReference type="ARBA" id="ARBA00022552"/>
    </source>
</evidence>
<dbReference type="GO" id="GO:0034476">
    <property type="term" value="P:U5 snRNA 3'-end processing"/>
    <property type="evidence" value="ECO:0007669"/>
    <property type="project" value="TreeGrafter"/>
</dbReference>
<gene>
    <name evidence="11" type="ORF">A9F13_01g06039</name>
</gene>
<dbReference type="GO" id="GO:0071028">
    <property type="term" value="P:nuclear mRNA surveillance"/>
    <property type="evidence" value="ECO:0007669"/>
    <property type="project" value="TreeGrafter"/>
</dbReference>
<dbReference type="GO" id="GO:0035925">
    <property type="term" value="F:mRNA 3'-UTR AU-rich region binding"/>
    <property type="evidence" value="ECO:0007669"/>
    <property type="project" value="TreeGrafter"/>
</dbReference>
<dbReference type="GO" id="GO:0000177">
    <property type="term" value="C:cytoplasmic exosome (RNase complex)"/>
    <property type="evidence" value="ECO:0007669"/>
    <property type="project" value="EnsemblFungi"/>
</dbReference>
<evidence type="ECO:0000256" key="2">
    <source>
        <dbReference type="ARBA" id="ARBA00004604"/>
    </source>
</evidence>
<proteinExistence type="inferred from homology"/>
<organism evidence="11 12">
    <name type="scientific">Clavispora lusitaniae</name>
    <name type="common">Candida lusitaniae</name>
    <dbReference type="NCBI Taxonomy" id="36911"/>
    <lineage>
        <taxon>Eukaryota</taxon>
        <taxon>Fungi</taxon>
        <taxon>Dikarya</taxon>
        <taxon>Ascomycota</taxon>
        <taxon>Saccharomycotina</taxon>
        <taxon>Pichiomycetes</taxon>
        <taxon>Metschnikowiaceae</taxon>
        <taxon>Clavispora</taxon>
    </lineage>
</organism>
<reference evidence="11 12" key="1">
    <citation type="submission" date="2017-04" db="EMBL/GenBank/DDBJ databases">
        <title>Draft genome of the yeast Clavispora lusitaniae type strain CBS 6936.</title>
        <authorList>
            <person name="Durrens P."/>
            <person name="Klopp C."/>
            <person name="Biteau N."/>
            <person name="Fitton-Ouhabi V."/>
            <person name="Dementhon K."/>
            <person name="Accoceberry I."/>
            <person name="Sherman D.J."/>
            <person name="Noel T."/>
        </authorList>
    </citation>
    <scope>NUCLEOTIDE SEQUENCE [LARGE SCALE GENOMIC DNA]</scope>
    <source>
        <strain evidence="11 12">CBS 6936</strain>
    </source>
</reference>
<evidence type="ECO:0000313" key="12">
    <source>
        <dbReference type="Proteomes" id="UP000195602"/>
    </source>
</evidence>
<dbReference type="GO" id="GO:0034475">
    <property type="term" value="P:U4 snRNA 3'-end processing"/>
    <property type="evidence" value="ECO:0007669"/>
    <property type="project" value="TreeGrafter"/>
</dbReference>
<comment type="similarity">
    <text evidence="3">Belongs to the RNase PH family.</text>
</comment>
<evidence type="ECO:0000256" key="1">
    <source>
        <dbReference type="ARBA" id="ARBA00004496"/>
    </source>
</evidence>
<evidence type="ECO:0000259" key="10">
    <source>
        <dbReference type="Pfam" id="PF01138"/>
    </source>
</evidence>
<dbReference type="AlphaFoldDB" id="A0AA91Q4K8"/>